<evidence type="ECO:0000313" key="3">
    <source>
        <dbReference type="EMBL" id="MDA3731758.1"/>
    </source>
</evidence>
<dbReference type="InterPro" id="IPR053850">
    <property type="entry name" value="Glyco_hydro_123_N_2"/>
</dbReference>
<keyword evidence="4" id="KW-1185">Reference proteome</keyword>
<organism evidence="3 4">
    <name type="scientific">Holtiella tumoricola</name>
    <dbReference type="NCBI Taxonomy" id="3018743"/>
    <lineage>
        <taxon>Bacteria</taxon>
        <taxon>Bacillati</taxon>
        <taxon>Bacillota</taxon>
        <taxon>Clostridia</taxon>
        <taxon>Lachnospirales</taxon>
        <taxon>Cellulosilyticaceae</taxon>
        <taxon>Holtiella</taxon>
    </lineage>
</organism>
<feature type="domain" description="Glycoside hydrolase 123 catalytic" evidence="1">
    <location>
        <begin position="186"/>
        <end position="508"/>
    </location>
</feature>
<reference evidence="3" key="1">
    <citation type="journal article" date="2023" name="Int. J. Syst. Evol. Microbiol.">
        <title>&lt;i&gt;Holtiella tumoricola&lt;/i&gt; gen. nov. sp. nov., isolated from a human clinical sample.</title>
        <authorList>
            <person name="Allen-Vercoe E."/>
            <person name="Daigneault M.C."/>
            <person name="Vancuren S.J."/>
            <person name="Cochrane K."/>
            <person name="O'Neal L.L."/>
            <person name="Sankaranarayanan K."/>
            <person name="Lawson P.A."/>
        </authorList>
    </citation>
    <scope>NUCLEOTIDE SEQUENCE</scope>
    <source>
        <strain evidence="3">CC70A</strain>
    </source>
</reference>
<gene>
    <name evidence="3" type="ORF">PBV87_09740</name>
</gene>
<dbReference type="EMBL" id="JAQIFT010000040">
    <property type="protein sequence ID" value="MDA3731758.1"/>
    <property type="molecule type" value="Genomic_DNA"/>
</dbReference>
<dbReference type="Pfam" id="PF22680">
    <property type="entry name" value="Glyco_hydro_123_N_2"/>
    <property type="match status" value="1"/>
</dbReference>
<dbReference type="RefSeq" id="WP_271012098.1">
    <property type="nucleotide sequence ID" value="NZ_JAQIFT010000040.1"/>
</dbReference>
<sequence length="594" mass="68499">MRESLLNGTIVESGLHYSRESYEALREIHKDKDYLWAWKNDKALSEIVLLSGDKPLNDIHICTSDFVKGTECIPSTCIKTFFVKEVKGFIGHAGWYAYNKAGIMPTGPREMFPDVLWEDTVCSMPALSIQSIWIEIQVPEDVSAGIYEGRVEVHCEENKLSFDYQLEVLEAVLPTPEHYLFDVEYWQHPYNLAEYYQLEPFSKAHLEKLKEHMQCYQALGGQTITASIVEEAWGGQTYSQNPIHYPSMIKWIRKKDGTFSFDYTHFDKWVALNLELGLLQQVVCYSMMPWESKILYKDEISGEQKVLIADVGDPKNYQAVWRPFLKDFVKHIEAKGWFEYVCIGFDERHQMEVALDLVDEVKNSKGKSMKKVAAFNDFVGNKKVLDQLSHVSVGLEEIRQNVEAFKVEVMNRKKLGRKTTLYTATEHFPNSFVKSIPVESYWTIMYAGSLGTDGFLRWAFDAWGENPLQDTTHASFQAGDCFLIYPDCRWSVRLAKLDEGVRDMNKLYVMAKKCPELEGPIKALLNQVKCQYDYDEVETPPTWAVAGRSAKWAREESKIEMLKDMQKIKEGIYAISKQYSNQEVLSLKIKKNSI</sequence>
<comment type="caution">
    <text evidence="3">The sequence shown here is derived from an EMBL/GenBank/DDBJ whole genome shotgun (WGS) entry which is preliminary data.</text>
</comment>
<dbReference type="InterPro" id="IPR025150">
    <property type="entry name" value="GH123_cat"/>
</dbReference>
<protein>
    <submittedName>
        <fullName evidence="3">DUF4091 domain-containing protein</fullName>
    </submittedName>
</protein>
<proteinExistence type="predicted"/>
<dbReference type="Proteomes" id="UP001169242">
    <property type="component" value="Unassembled WGS sequence"/>
</dbReference>
<evidence type="ECO:0000259" key="1">
    <source>
        <dbReference type="Pfam" id="PF13320"/>
    </source>
</evidence>
<dbReference type="AlphaFoldDB" id="A0AA42DN84"/>
<accession>A0AA42DN84</accession>
<evidence type="ECO:0000259" key="2">
    <source>
        <dbReference type="Pfam" id="PF22680"/>
    </source>
</evidence>
<feature type="domain" description="Glycoside hydrolase 123 N-terminal" evidence="2">
    <location>
        <begin position="13"/>
        <end position="154"/>
    </location>
</feature>
<evidence type="ECO:0000313" key="4">
    <source>
        <dbReference type="Proteomes" id="UP001169242"/>
    </source>
</evidence>
<dbReference type="Pfam" id="PF13320">
    <property type="entry name" value="GH123_cat"/>
    <property type="match status" value="1"/>
</dbReference>
<name>A0AA42DN84_9FIRM</name>